<feature type="binding site" evidence="9">
    <location>
        <position position="289"/>
    </location>
    <ligand>
        <name>ATP</name>
        <dbReference type="ChEBI" id="CHEBI:30616"/>
    </ligand>
</feature>
<dbReference type="EC" id="6.3.5.4" evidence="3"/>
<feature type="binding site" evidence="9">
    <location>
        <position position="98"/>
    </location>
    <ligand>
        <name>L-glutamine</name>
        <dbReference type="ChEBI" id="CHEBI:58359"/>
    </ligand>
</feature>
<organism evidence="12 13">
    <name type="scientific">Croceivirga radicis</name>
    <dbReference type="NCBI Taxonomy" id="1929488"/>
    <lineage>
        <taxon>Bacteria</taxon>
        <taxon>Pseudomonadati</taxon>
        <taxon>Bacteroidota</taxon>
        <taxon>Flavobacteriia</taxon>
        <taxon>Flavobacteriales</taxon>
        <taxon>Flavobacteriaceae</taxon>
        <taxon>Croceivirga</taxon>
    </lineage>
</organism>
<dbReference type="Pfam" id="PF13537">
    <property type="entry name" value="GATase_7"/>
    <property type="match status" value="1"/>
</dbReference>
<reference evidence="12 13" key="1">
    <citation type="submission" date="2016-12" db="EMBL/GenBank/DDBJ databases">
        <authorList>
            <person name="Song W.-J."/>
            <person name="Kurnit D.M."/>
        </authorList>
    </citation>
    <scope>NUCLEOTIDE SEQUENCE [LARGE SCALE GENOMIC DNA]</scope>
    <source>
        <strain evidence="12 13">HSG9</strain>
    </source>
</reference>
<dbReference type="InterPro" id="IPR006426">
    <property type="entry name" value="Asn_synth_AEB"/>
</dbReference>
<dbReference type="PIRSF" id="PIRSF001589">
    <property type="entry name" value="Asn_synthetase_glu-h"/>
    <property type="match status" value="1"/>
</dbReference>
<dbReference type="EMBL" id="MTBC01000004">
    <property type="protein sequence ID" value="OQD43083.1"/>
    <property type="molecule type" value="Genomic_DNA"/>
</dbReference>
<comment type="caution">
    <text evidence="12">The sequence shown here is derived from an EMBL/GenBank/DDBJ whole genome shotgun (WGS) entry which is preliminary data.</text>
</comment>
<evidence type="ECO:0000256" key="6">
    <source>
        <dbReference type="ARBA" id="ARBA00022962"/>
    </source>
</evidence>
<keyword evidence="5 9" id="KW-0067">ATP-binding</keyword>
<feature type="active site" description="For GATase activity" evidence="8">
    <location>
        <position position="2"/>
    </location>
</feature>
<comment type="similarity">
    <text evidence="2">Belongs to the asparagine synthetase family.</text>
</comment>
<evidence type="ECO:0000256" key="9">
    <source>
        <dbReference type="PIRSR" id="PIRSR001589-2"/>
    </source>
</evidence>
<feature type="site" description="Important for beta-aspartyl-AMP intermediate formation" evidence="10">
    <location>
        <position position="364"/>
    </location>
</feature>
<dbReference type="InterPro" id="IPR017932">
    <property type="entry name" value="GATase_2_dom"/>
</dbReference>
<dbReference type="PROSITE" id="PS51278">
    <property type="entry name" value="GATASE_TYPE_2"/>
    <property type="match status" value="1"/>
</dbReference>
<evidence type="ECO:0000256" key="1">
    <source>
        <dbReference type="ARBA" id="ARBA00005187"/>
    </source>
</evidence>
<keyword evidence="8" id="KW-0061">Asparagine biosynthesis</keyword>
<proteinExistence type="inferred from homology"/>
<keyword evidence="6 8" id="KW-0315">Glutamine amidotransferase</keyword>
<feature type="binding site" evidence="9">
    <location>
        <begin position="362"/>
        <end position="363"/>
    </location>
    <ligand>
        <name>ATP</name>
        <dbReference type="ChEBI" id="CHEBI:30616"/>
    </ligand>
</feature>
<evidence type="ECO:0000256" key="4">
    <source>
        <dbReference type="ARBA" id="ARBA00022741"/>
    </source>
</evidence>
<dbReference type="SUPFAM" id="SSF56235">
    <property type="entry name" value="N-terminal nucleophile aminohydrolases (Ntn hydrolases)"/>
    <property type="match status" value="1"/>
</dbReference>
<dbReference type="Gene3D" id="3.40.50.620">
    <property type="entry name" value="HUPs"/>
    <property type="match status" value="1"/>
</dbReference>
<feature type="domain" description="Glutamine amidotransferase type-2" evidence="11">
    <location>
        <begin position="2"/>
        <end position="210"/>
    </location>
</feature>
<dbReference type="NCBIfam" id="TIGR01536">
    <property type="entry name" value="asn_synth_AEB"/>
    <property type="match status" value="1"/>
</dbReference>
<dbReference type="Proteomes" id="UP000191680">
    <property type="component" value="Unassembled WGS sequence"/>
</dbReference>
<dbReference type="Pfam" id="PF00733">
    <property type="entry name" value="Asn_synthase"/>
    <property type="match status" value="1"/>
</dbReference>
<dbReference type="CDD" id="cd01991">
    <property type="entry name" value="Asn_synthase_B_C"/>
    <property type="match status" value="1"/>
</dbReference>
<evidence type="ECO:0000313" key="12">
    <source>
        <dbReference type="EMBL" id="OQD43083.1"/>
    </source>
</evidence>
<dbReference type="GO" id="GO:0004066">
    <property type="term" value="F:asparagine synthase (glutamine-hydrolyzing) activity"/>
    <property type="evidence" value="ECO:0007669"/>
    <property type="project" value="UniProtKB-EC"/>
</dbReference>
<dbReference type="RefSeq" id="WP_080318863.1">
    <property type="nucleotide sequence ID" value="NZ_MTBC01000004.1"/>
</dbReference>
<evidence type="ECO:0000313" key="13">
    <source>
        <dbReference type="Proteomes" id="UP000191680"/>
    </source>
</evidence>
<dbReference type="InterPro" id="IPR001962">
    <property type="entry name" value="Asn_synthase"/>
</dbReference>
<keyword evidence="8" id="KW-0028">Amino-acid biosynthesis</keyword>
<accession>A0A1V6LSC1</accession>
<dbReference type="InterPro" id="IPR029055">
    <property type="entry name" value="Ntn_hydrolases_N"/>
</dbReference>
<dbReference type="GO" id="GO:0005829">
    <property type="term" value="C:cytosol"/>
    <property type="evidence" value="ECO:0007669"/>
    <property type="project" value="TreeGrafter"/>
</dbReference>
<name>A0A1V6LSC1_9FLAO</name>
<keyword evidence="13" id="KW-1185">Reference proteome</keyword>
<evidence type="ECO:0000256" key="10">
    <source>
        <dbReference type="PIRSR" id="PIRSR001589-3"/>
    </source>
</evidence>
<gene>
    <name evidence="12" type="ORF">BUL40_08315</name>
</gene>
<dbReference type="GO" id="GO:0006529">
    <property type="term" value="P:asparagine biosynthetic process"/>
    <property type="evidence" value="ECO:0007669"/>
    <property type="project" value="UniProtKB-KW"/>
</dbReference>
<dbReference type="InterPro" id="IPR033738">
    <property type="entry name" value="AsnB_N"/>
</dbReference>
<keyword evidence="4 9" id="KW-0547">Nucleotide-binding</keyword>
<evidence type="ECO:0000256" key="7">
    <source>
        <dbReference type="ARBA" id="ARBA00048741"/>
    </source>
</evidence>
<dbReference type="InterPro" id="IPR014729">
    <property type="entry name" value="Rossmann-like_a/b/a_fold"/>
</dbReference>
<comment type="pathway">
    <text evidence="1">Amino-acid biosynthesis; L-asparagine biosynthesis; L-asparagine from L-aspartate (L-Gln route): step 1/1.</text>
</comment>
<evidence type="ECO:0000259" key="11">
    <source>
        <dbReference type="PROSITE" id="PS51278"/>
    </source>
</evidence>
<dbReference type="Gene3D" id="3.60.20.10">
    <property type="entry name" value="Glutamine Phosphoribosylpyrophosphate, subunit 1, domain 1"/>
    <property type="match status" value="1"/>
</dbReference>
<dbReference type="GO" id="GO:0005524">
    <property type="term" value="F:ATP binding"/>
    <property type="evidence" value="ECO:0007669"/>
    <property type="project" value="UniProtKB-KW"/>
</dbReference>
<dbReference type="AlphaFoldDB" id="A0A1V6LSC1"/>
<dbReference type="SUPFAM" id="SSF52402">
    <property type="entry name" value="Adenine nucleotide alpha hydrolases-like"/>
    <property type="match status" value="1"/>
</dbReference>
<dbReference type="InterPro" id="IPR051786">
    <property type="entry name" value="ASN_synthetase/amidase"/>
</dbReference>
<sequence length="614" mass="70624">MCGIYGTTIFYNQKQVQKKLERTAFRGPDYMGITTLDAKPNPLIFGHNRLSIIDLDERSNQPFSYHDLTIVFNGEIFNFQDIRKQLEQKNYVFKTTSDTEVICAAYLEYGKKCVSLFNGMFAFVLYDPKQNILFGAIDRLGQKPFYYYHNGLAFEFASQLSSIQMFNPALSISSSAIQQYFSWNYIPASQTIFNEVNKLEGGHIFTYALGSGQLNIEPYWDIPYTAPQDTTLSFDQAKQELKELLVDATKIRLFADVPVGVFLSGGVDSSLISALATQTTAEKIKTFSIKFSHDRFDESSYAEKVAKHLKTDQHTILCDVKEGLGLIDNFTHYYDEPFADSSAIPSMLLAKHTKKHVTVALSGDAGDELFLGYHRYDWLRIINYFMKMPTGLRKLTANSLLCIPNYKANVVGKVISNPNIEKAYLTTVYDKNPVYLNRVIEQHIPQQIYLDHKNKDIFQKAGDFDLKTYLPFDINTKVDRATMAFSLEARSPLLDYRVVEYAQKLPTNFKYQKGNQKRILKEILYDHVPKAIFDRPKSGFAIPFQEWFKDELKTYVYDSLNESQLNKIPNINKNVVLNKIENHMQSKENNYSLIWKLIILKQWLDKNGKAFSIT</sequence>
<evidence type="ECO:0000256" key="5">
    <source>
        <dbReference type="ARBA" id="ARBA00022840"/>
    </source>
</evidence>
<protein>
    <recommendedName>
        <fullName evidence="3">asparagine synthase (glutamine-hydrolyzing)</fullName>
        <ecNumber evidence="3">6.3.5.4</ecNumber>
    </recommendedName>
</protein>
<dbReference type="PANTHER" id="PTHR43284:SF1">
    <property type="entry name" value="ASPARAGINE SYNTHETASE"/>
    <property type="match status" value="1"/>
</dbReference>
<evidence type="ECO:0000256" key="8">
    <source>
        <dbReference type="PIRSR" id="PIRSR001589-1"/>
    </source>
</evidence>
<comment type="catalytic activity">
    <reaction evidence="7">
        <text>L-aspartate + L-glutamine + ATP + H2O = L-asparagine + L-glutamate + AMP + diphosphate + H(+)</text>
        <dbReference type="Rhea" id="RHEA:12228"/>
        <dbReference type="ChEBI" id="CHEBI:15377"/>
        <dbReference type="ChEBI" id="CHEBI:15378"/>
        <dbReference type="ChEBI" id="CHEBI:29985"/>
        <dbReference type="ChEBI" id="CHEBI:29991"/>
        <dbReference type="ChEBI" id="CHEBI:30616"/>
        <dbReference type="ChEBI" id="CHEBI:33019"/>
        <dbReference type="ChEBI" id="CHEBI:58048"/>
        <dbReference type="ChEBI" id="CHEBI:58359"/>
        <dbReference type="ChEBI" id="CHEBI:456215"/>
        <dbReference type="EC" id="6.3.5.4"/>
    </reaction>
</comment>
<evidence type="ECO:0000256" key="3">
    <source>
        <dbReference type="ARBA" id="ARBA00012737"/>
    </source>
</evidence>
<evidence type="ECO:0000256" key="2">
    <source>
        <dbReference type="ARBA" id="ARBA00005752"/>
    </source>
</evidence>
<dbReference type="OrthoDB" id="9763290at2"/>
<dbReference type="CDD" id="cd00712">
    <property type="entry name" value="AsnB"/>
    <property type="match status" value="1"/>
</dbReference>
<dbReference type="PANTHER" id="PTHR43284">
    <property type="entry name" value="ASPARAGINE SYNTHETASE (GLUTAMINE-HYDROLYZING)"/>
    <property type="match status" value="1"/>
</dbReference>